<evidence type="ECO:0000259" key="2">
    <source>
        <dbReference type="Pfam" id="PF17111"/>
    </source>
</evidence>
<evidence type="ECO:0000313" key="3">
    <source>
        <dbReference type="EMBL" id="OGM49266.1"/>
    </source>
</evidence>
<dbReference type="STRING" id="109264.A0A1F8ABZ8"/>
<name>A0A1F8ABZ8_9EURO</name>
<feature type="domain" description="Azaphilone pigments biosynthesis cluster protein L N-terminal" evidence="2">
    <location>
        <begin position="4"/>
        <end position="202"/>
    </location>
</feature>
<comment type="caution">
    <text evidence="3">The sequence shown here is derived from an EMBL/GenBank/DDBJ whole genome shotgun (WGS) entry which is preliminary data.</text>
</comment>
<gene>
    <name evidence="3" type="ORF">ABOM_004029</name>
</gene>
<reference evidence="3 4" key="1">
    <citation type="journal article" date="2016" name="Genome Biol. Evol.">
        <title>Draft genome sequence of an aflatoxigenic Aspergillus species, A. bombycis.</title>
        <authorList>
            <person name="Moore G.G."/>
            <person name="Mack B.M."/>
            <person name="Beltz S.B."/>
            <person name="Gilbert M.K."/>
        </authorList>
    </citation>
    <scope>NUCLEOTIDE SEQUENCE [LARGE SCALE GENOMIC DNA]</scope>
    <source>
        <strain evidence="4">NRRL 26010</strain>
    </source>
</reference>
<dbReference type="EMBL" id="LYCR01000010">
    <property type="protein sequence ID" value="OGM49266.1"/>
    <property type="molecule type" value="Genomic_DNA"/>
</dbReference>
<evidence type="ECO:0000313" key="4">
    <source>
        <dbReference type="Proteomes" id="UP000179179"/>
    </source>
</evidence>
<feature type="compositionally biased region" description="Basic and acidic residues" evidence="1">
    <location>
        <begin position="399"/>
        <end position="419"/>
    </location>
</feature>
<evidence type="ECO:0000256" key="1">
    <source>
        <dbReference type="SAM" id="MobiDB-lite"/>
    </source>
</evidence>
<dbReference type="RefSeq" id="XP_022392983.1">
    <property type="nucleotide sequence ID" value="XM_022531159.1"/>
</dbReference>
<feature type="region of interest" description="Disordered" evidence="1">
    <location>
        <begin position="465"/>
        <end position="486"/>
    </location>
</feature>
<sequence>MVDIVPVAEFALQRSKSLCQALEHLESPKQAIRELRYELESLNQALEACCRVLVDNEVQLIELTLPLFRCGTACMRFEFEINRLVPKSESQRRSFRDWARLQYLQGDFVDFRHTLAGYKVTINTAIAYANLRQTAGTAHTLKEYKQYISEANSYLEDQLQRIEDKLQALNQERQSSREPESNTLTETKEEKQSIKQCLNRCAQVSEIVQTFEIPQRQKPDRGELPPSLTPVEKEIQDIFTRLSALRQRLIELHAPLKVSGENHELGKERIGSDLGREEHDRILQCLRVCKDASQLADNSCPRISEGYTSADPSHSMVVTTLGDLMRARKMSPEANPTELFGQMSNKSLQMFLSDSERAVVPNEEQLKTWKQWAELEHPGTPIGMGDLEDANVGRERLKDTEKLADRSGTHIVKDTTSPRDEDDDPSSTTSMTNPASTYMGSGLLGETEQLSMQRVDGCQRVLGSQASMSDASSMPQSQEVLTQPEESSFAATTLLGIQEQQMLEPKPSSSLDRTTLNTFEHEDCISVVSDDNDIASKTATMRSKLEILAVRHIASFLYELKELRPLHEQALKKLGPKRFQENYRRILKFYVLKLRNEARTAMQNDIIRVLKSRLNRINLARQIIDLIQEDKDDSTKPLDKISSQPVEKQSLEDWIRNTHGIPVIDTVVISKFEGYEQSSDGSGSEDTEDEYRAEELPLPNITHADRFLHTAIPFQTLLLELNLLVLPASLREVVESTPKHLIHISPGNDTSLMNMAKGFIEDHTAFEWDWWPLMPRVPDVSPGRLRLQWRVSNPLDVIMPFSAF</sequence>
<protein>
    <recommendedName>
        <fullName evidence="2">Azaphilone pigments biosynthesis cluster protein L N-terminal domain-containing protein</fullName>
    </recommendedName>
</protein>
<dbReference type="Proteomes" id="UP000179179">
    <property type="component" value="Unassembled WGS sequence"/>
</dbReference>
<feature type="compositionally biased region" description="Polar residues" evidence="1">
    <location>
        <begin position="426"/>
        <end position="439"/>
    </location>
</feature>
<dbReference type="OrthoDB" id="5068804at2759"/>
<dbReference type="AlphaFoldDB" id="A0A1F8ABZ8"/>
<accession>A0A1F8ABZ8</accession>
<proteinExistence type="predicted"/>
<dbReference type="Pfam" id="PF17111">
    <property type="entry name" value="PigL_N"/>
    <property type="match status" value="1"/>
</dbReference>
<feature type="region of interest" description="Disordered" evidence="1">
    <location>
        <begin position="169"/>
        <end position="189"/>
    </location>
</feature>
<keyword evidence="4" id="KW-1185">Reference proteome</keyword>
<feature type="compositionally biased region" description="Basic and acidic residues" evidence="1">
    <location>
        <begin position="174"/>
        <end position="189"/>
    </location>
</feature>
<organism evidence="3 4">
    <name type="scientific">Aspergillus bombycis</name>
    <dbReference type="NCBI Taxonomy" id="109264"/>
    <lineage>
        <taxon>Eukaryota</taxon>
        <taxon>Fungi</taxon>
        <taxon>Dikarya</taxon>
        <taxon>Ascomycota</taxon>
        <taxon>Pezizomycotina</taxon>
        <taxon>Eurotiomycetes</taxon>
        <taxon>Eurotiomycetidae</taxon>
        <taxon>Eurotiales</taxon>
        <taxon>Aspergillaceae</taxon>
        <taxon>Aspergillus</taxon>
    </lineage>
</organism>
<dbReference type="InterPro" id="IPR031348">
    <property type="entry name" value="PigL_N"/>
</dbReference>
<dbReference type="GeneID" id="34447419"/>
<feature type="region of interest" description="Disordered" evidence="1">
    <location>
        <begin position="399"/>
        <end position="441"/>
    </location>
</feature>